<keyword evidence="4" id="KW-1185">Reference proteome</keyword>
<dbReference type="PRINTS" id="PR00081">
    <property type="entry name" value="GDHRDH"/>
</dbReference>
<dbReference type="PANTHER" id="PTHR43477">
    <property type="entry name" value="DIHYDROANTICAPSIN 7-DEHYDROGENASE"/>
    <property type="match status" value="1"/>
</dbReference>
<sequence length="248" mass="25828">MADDHGRADKLSGRHVVVVGGSQGIGLAVAQAAAAAGAKVTIMARNPDRLAQAQATIPGSATVVCDVADEASVEAAFGGVAQVDHLVVTSGTFGSEERWTFVKLPRAELERVVRVRIWGVFNVIRAASSKLAERASITLFSGAAAWKPVPSLGEAASTMAGIDSFARNLTVEMAPVRVNVVAPGPVRSPALERHVGQSYDRMIEHLSSVLPSRYVPTTDDIADAVLFAMRNPALAGTTLHVDGGATLV</sequence>
<keyword evidence="2" id="KW-0560">Oxidoreductase</keyword>
<evidence type="ECO:0000313" key="4">
    <source>
        <dbReference type="Proteomes" id="UP000015525"/>
    </source>
</evidence>
<comment type="similarity">
    <text evidence="1">Belongs to the short-chain dehydrogenases/reductases (SDR) family.</text>
</comment>
<evidence type="ECO:0008006" key="5">
    <source>
        <dbReference type="Google" id="ProtNLM"/>
    </source>
</evidence>
<accession>T0GJB4</accession>
<dbReference type="Pfam" id="PF13561">
    <property type="entry name" value="adh_short_C2"/>
    <property type="match status" value="1"/>
</dbReference>
<name>T0GJB4_9SPHN</name>
<dbReference type="PANTHER" id="PTHR43477:SF1">
    <property type="entry name" value="DIHYDROANTICAPSIN 7-DEHYDROGENASE"/>
    <property type="match status" value="1"/>
</dbReference>
<dbReference type="Gene3D" id="3.40.50.720">
    <property type="entry name" value="NAD(P)-binding Rossmann-like Domain"/>
    <property type="match status" value="1"/>
</dbReference>
<dbReference type="InterPro" id="IPR036291">
    <property type="entry name" value="NAD(P)-bd_dom_sf"/>
</dbReference>
<gene>
    <name evidence="3" type="ORF">L288_14550</name>
</gene>
<evidence type="ECO:0000313" key="3">
    <source>
        <dbReference type="EMBL" id="EQB03816.1"/>
    </source>
</evidence>
<dbReference type="CDD" id="cd05233">
    <property type="entry name" value="SDR_c"/>
    <property type="match status" value="1"/>
</dbReference>
<proteinExistence type="inferred from homology"/>
<dbReference type="Proteomes" id="UP000015525">
    <property type="component" value="Unassembled WGS sequence"/>
</dbReference>
<evidence type="ECO:0000256" key="2">
    <source>
        <dbReference type="ARBA" id="ARBA00023002"/>
    </source>
</evidence>
<dbReference type="GO" id="GO:0016491">
    <property type="term" value="F:oxidoreductase activity"/>
    <property type="evidence" value="ECO:0007669"/>
    <property type="project" value="UniProtKB-KW"/>
</dbReference>
<dbReference type="EMBL" id="ATHO01000131">
    <property type="protein sequence ID" value="EQB03816.1"/>
    <property type="molecule type" value="Genomic_DNA"/>
</dbReference>
<reference evidence="3 4" key="1">
    <citation type="journal article" date="2013" name="Genome Announc.">
        <title>Draft Genome Sequence of Sphingobium quisquiliarum Strain P25T, a Novel Hexachlorocyclohexane (HCH)-Degrading Bacterium Isolated from an HCH Dumpsite.</title>
        <authorList>
            <person name="Kumar Singh A."/>
            <person name="Sangwan N."/>
            <person name="Sharma A."/>
            <person name="Gupta V."/>
            <person name="Khurana J.P."/>
            <person name="Lal R."/>
        </authorList>
    </citation>
    <scope>NUCLEOTIDE SEQUENCE [LARGE SCALE GENOMIC DNA]</scope>
    <source>
        <strain evidence="3 4">P25</strain>
    </source>
</reference>
<dbReference type="SUPFAM" id="SSF51735">
    <property type="entry name" value="NAD(P)-binding Rossmann-fold domains"/>
    <property type="match status" value="1"/>
</dbReference>
<evidence type="ECO:0000256" key="1">
    <source>
        <dbReference type="ARBA" id="ARBA00006484"/>
    </source>
</evidence>
<dbReference type="RefSeq" id="WP_021239026.1">
    <property type="nucleotide sequence ID" value="NZ_ATHO01000131.1"/>
</dbReference>
<organism evidence="3 4">
    <name type="scientific">Sphingobium quisquiliarum P25</name>
    <dbReference type="NCBI Taxonomy" id="1329909"/>
    <lineage>
        <taxon>Bacteria</taxon>
        <taxon>Pseudomonadati</taxon>
        <taxon>Pseudomonadota</taxon>
        <taxon>Alphaproteobacteria</taxon>
        <taxon>Sphingomonadales</taxon>
        <taxon>Sphingomonadaceae</taxon>
        <taxon>Sphingobium</taxon>
    </lineage>
</organism>
<dbReference type="PATRIC" id="fig|1329909.3.peg.2799"/>
<dbReference type="InterPro" id="IPR051122">
    <property type="entry name" value="SDR_DHRS6-like"/>
</dbReference>
<dbReference type="AlphaFoldDB" id="T0GJB4"/>
<protein>
    <recommendedName>
        <fullName evidence="5">Short-chain dehydrogenase</fullName>
    </recommendedName>
</protein>
<comment type="caution">
    <text evidence="3">The sequence shown here is derived from an EMBL/GenBank/DDBJ whole genome shotgun (WGS) entry which is preliminary data.</text>
</comment>
<dbReference type="InterPro" id="IPR002347">
    <property type="entry name" value="SDR_fam"/>
</dbReference>